<evidence type="ECO:0000313" key="3">
    <source>
        <dbReference type="Proteomes" id="UP000009877"/>
    </source>
</evidence>
<dbReference type="Proteomes" id="UP000009877">
    <property type="component" value="Unassembled WGS sequence"/>
</dbReference>
<dbReference type="AlphaFoldDB" id="M2YCM0"/>
<protein>
    <submittedName>
        <fullName evidence="2">Uncharacterized protein</fullName>
    </submittedName>
</protein>
<evidence type="ECO:0000256" key="1">
    <source>
        <dbReference type="SAM" id="MobiDB-lite"/>
    </source>
</evidence>
<feature type="region of interest" description="Disordered" evidence="1">
    <location>
        <begin position="79"/>
        <end position="103"/>
    </location>
</feature>
<accession>M2YCM0</accession>
<dbReference type="EMBL" id="ANHZ02000016">
    <property type="protein sequence ID" value="EME36265.1"/>
    <property type="molecule type" value="Genomic_DNA"/>
</dbReference>
<keyword evidence="3" id="KW-1185">Reference proteome</keyword>
<name>M2YCM0_9MICC</name>
<reference evidence="2 3" key="1">
    <citation type="journal article" date="2014" name="Genome Announc.">
        <title>Draft Genome Sequence of Kocuria palustris PEL.</title>
        <authorList>
            <person name="Sharma G."/>
            <person name="Khatri I."/>
            <person name="Subramanian S."/>
        </authorList>
    </citation>
    <scope>NUCLEOTIDE SEQUENCE [LARGE SCALE GENOMIC DNA]</scope>
    <source>
        <strain evidence="2 3">PEL</strain>
    </source>
</reference>
<evidence type="ECO:0000313" key="2">
    <source>
        <dbReference type="EMBL" id="EME36265.1"/>
    </source>
</evidence>
<comment type="caution">
    <text evidence="2">The sequence shown here is derived from an EMBL/GenBank/DDBJ whole genome shotgun (WGS) entry which is preliminary data.</text>
</comment>
<proteinExistence type="predicted"/>
<organism evidence="2 3">
    <name type="scientific">Kocuria palustris PEL</name>
    <dbReference type="NCBI Taxonomy" id="1236550"/>
    <lineage>
        <taxon>Bacteria</taxon>
        <taxon>Bacillati</taxon>
        <taxon>Actinomycetota</taxon>
        <taxon>Actinomycetes</taxon>
        <taxon>Micrococcales</taxon>
        <taxon>Micrococcaceae</taxon>
        <taxon>Kocuria</taxon>
    </lineage>
</organism>
<gene>
    <name evidence="2" type="ORF">C884_00556</name>
</gene>
<sequence length="103" mass="11184">MRTRDKLVALAATYIRRQISLTVVLEASPDALQGMDAAEASTITRESPGDVAMEGVIDLAAAAEMYSYEEYRELALQSARGIHQRHSRKGTTEALGEEGETDA</sequence>